<keyword evidence="1" id="KW-1133">Transmembrane helix</keyword>
<keyword evidence="1" id="KW-0812">Transmembrane</keyword>
<proteinExistence type="predicted"/>
<name>A3DGC3_ACET2</name>
<dbReference type="AlphaFoldDB" id="A3DGC3"/>
<feature type="transmembrane region" description="Helical" evidence="1">
    <location>
        <begin position="36"/>
        <end position="56"/>
    </location>
</feature>
<reference evidence="3" key="1">
    <citation type="submission" date="2007-02" db="EMBL/GenBank/DDBJ databases">
        <title>Complete sequence of Clostridium thermocellum ATCC 27405.</title>
        <authorList>
            <consortium name="US DOE Joint Genome Institute"/>
            <person name="Copeland A."/>
            <person name="Lucas S."/>
            <person name="Lapidus A."/>
            <person name="Barry K."/>
            <person name="Detter J.C."/>
            <person name="Glavina del Rio T."/>
            <person name="Hammon N."/>
            <person name="Israni S."/>
            <person name="Dalin E."/>
            <person name="Tice H."/>
            <person name="Pitluck S."/>
            <person name="Chertkov O."/>
            <person name="Brettin T."/>
            <person name="Bruce D."/>
            <person name="Han C."/>
            <person name="Tapia R."/>
            <person name="Gilna P."/>
            <person name="Schmutz J."/>
            <person name="Larimer F."/>
            <person name="Land M."/>
            <person name="Hauser L."/>
            <person name="Kyrpides N."/>
            <person name="Mikhailova N."/>
            <person name="Wu J.H.D."/>
            <person name="Newcomb M."/>
            <person name="Richardson P."/>
        </authorList>
    </citation>
    <scope>NUCLEOTIDE SEQUENCE [LARGE SCALE GENOMIC DNA]</scope>
    <source>
        <strain evidence="3">ATCC 27405 / DSM 1237 / JCM 9322 / NBRC 103400 / NCIMB 10682 / NRRL B-4536 / VPI 7372</strain>
    </source>
</reference>
<evidence type="ECO:0000313" key="2">
    <source>
        <dbReference type="EMBL" id="ABN53002.1"/>
    </source>
</evidence>
<feature type="transmembrane region" description="Helical" evidence="1">
    <location>
        <begin position="76"/>
        <end position="99"/>
    </location>
</feature>
<accession>A3DGC3</accession>
<dbReference type="HOGENOM" id="CLU_2258933_0_0_9"/>
<keyword evidence="1" id="KW-0472">Membrane</keyword>
<dbReference type="Proteomes" id="UP000002145">
    <property type="component" value="Chromosome"/>
</dbReference>
<protein>
    <submittedName>
        <fullName evidence="2">Uncharacterized protein</fullName>
    </submittedName>
</protein>
<organism evidence="2 3">
    <name type="scientific">Acetivibrio thermocellus (strain ATCC 27405 / DSM 1237 / JCM 9322 / NBRC 103400 / NCIMB 10682 / NRRL B-4536 / VPI 7372)</name>
    <name type="common">Clostridium thermocellum</name>
    <dbReference type="NCBI Taxonomy" id="203119"/>
    <lineage>
        <taxon>Bacteria</taxon>
        <taxon>Bacillati</taxon>
        <taxon>Bacillota</taxon>
        <taxon>Clostridia</taxon>
        <taxon>Eubacteriales</taxon>
        <taxon>Oscillospiraceae</taxon>
        <taxon>Acetivibrio</taxon>
    </lineage>
</organism>
<sequence>MKMFMVEFALGISLASGVLFLVLLTSYILNLEKAKIFLSCITSGFALLSMILFCYIQKANGNPDQGMEFQQWYFPILIYLFLIVFGVVSFITTIIKTIIKKVKSK</sequence>
<feature type="transmembrane region" description="Helical" evidence="1">
    <location>
        <begin position="6"/>
        <end position="29"/>
    </location>
</feature>
<dbReference type="KEGG" id="cth:Cthe_1781"/>
<evidence type="ECO:0000256" key="1">
    <source>
        <dbReference type="SAM" id="Phobius"/>
    </source>
</evidence>
<dbReference type="STRING" id="203119.Cthe_1781"/>
<evidence type="ECO:0000313" key="3">
    <source>
        <dbReference type="Proteomes" id="UP000002145"/>
    </source>
</evidence>
<dbReference type="EMBL" id="CP000568">
    <property type="protein sequence ID" value="ABN53002.1"/>
    <property type="molecule type" value="Genomic_DNA"/>
</dbReference>
<reference evidence="2 3" key="2">
    <citation type="journal article" date="2013" name="Biotechnol. Biofuels">
        <title>Global transcriptome analysis of Clostridium thermocellum ATCC 27405 during growth on dilute acid pretreated Populus and switchgrass.</title>
        <authorList>
            <person name="Wilson C.M."/>
            <person name="Rodriguez M.Jr."/>
            <person name="Johnson C.M."/>
            <person name="Martin S.L."/>
            <person name="Chu T.M."/>
            <person name="Wolfinger R.D."/>
            <person name="Hauser L.J."/>
            <person name="Land M.L."/>
            <person name="Klingeman D.M."/>
            <person name="Syed M.H."/>
            <person name="Ragauskas A.J."/>
            <person name="Tschaplinski T.J."/>
            <person name="Mielenz J.R."/>
            <person name="Brown S.D."/>
        </authorList>
    </citation>
    <scope>NUCLEOTIDE SEQUENCE [LARGE SCALE GENOMIC DNA]</scope>
    <source>
        <strain evidence="3">ATCC 27405 / DSM 1237 / JCM 9322 / NBRC 103400 / NCIMB 10682 / NRRL B-4536 / VPI 7372</strain>
    </source>
</reference>
<gene>
    <name evidence="2" type="ordered locus">Cthe_1781</name>
</gene>
<keyword evidence="3" id="KW-1185">Reference proteome</keyword>